<dbReference type="Proteomes" id="UP001174196">
    <property type="component" value="Unassembled WGS sequence"/>
</dbReference>
<dbReference type="SUPFAM" id="SSF50346">
    <property type="entry name" value="PRC-barrel domain"/>
    <property type="match status" value="2"/>
</dbReference>
<dbReference type="EMBL" id="JANRHH010000024">
    <property type="protein sequence ID" value="MDN4593345.1"/>
    <property type="molecule type" value="Genomic_DNA"/>
</dbReference>
<dbReference type="Gene3D" id="2.30.30.240">
    <property type="entry name" value="PRC-barrel domain"/>
    <property type="match status" value="2"/>
</dbReference>
<comment type="caution">
    <text evidence="2">The sequence shown here is derived from an EMBL/GenBank/DDBJ whole genome shotgun (WGS) entry which is preliminary data.</text>
</comment>
<organism evidence="2 3">
    <name type="scientific">Polycladomyces subterraneus</name>
    <dbReference type="NCBI Taxonomy" id="1016997"/>
    <lineage>
        <taxon>Bacteria</taxon>
        <taxon>Bacillati</taxon>
        <taxon>Bacillota</taxon>
        <taxon>Bacilli</taxon>
        <taxon>Bacillales</taxon>
        <taxon>Thermoactinomycetaceae</taxon>
        <taxon>Polycladomyces</taxon>
    </lineage>
</organism>
<dbReference type="RefSeq" id="WP_301238067.1">
    <property type="nucleotide sequence ID" value="NZ_JANRHH010000024.1"/>
</dbReference>
<protein>
    <submittedName>
        <fullName evidence="2">PRC-barrel domain-containing protein</fullName>
    </submittedName>
</protein>
<accession>A0ABT8IKN6</accession>
<sequence>MRKSQDVIGLPVYHAQTGRHLGTVRDLLFDEMQRLCGLLLEDGGAFKTGRYLPSERIGAIGTDAVMADSEPIPFSSSQALQRWTGMLTGQRKLRGRPVMTEHGHALGMVEDVYFLENAGTLVGYELSDGWWSDWREGRKVLRTPCPLIWGEEILIAPAVGWQMDE</sequence>
<dbReference type="InterPro" id="IPR027275">
    <property type="entry name" value="PRC-brl_dom"/>
</dbReference>
<evidence type="ECO:0000313" key="2">
    <source>
        <dbReference type="EMBL" id="MDN4593345.1"/>
    </source>
</evidence>
<feature type="domain" description="PRC-barrel" evidence="1">
    <location>
        <begin position="91"/>
        <end position="141"/>
    </location>
</feature>
<dbReference type="InterPro" id="IPR011033">
    <property type="entry name" value="PRC_barrel-like_sf"/>
</dbReference>
<evidence type="ECO:0000313" key="3">
    <source>
        <dbReference type="Proteomes" id="UP001174196"/>
    </source>
</evidence>
<gene>
    <name evidence="2" type="ORF">NWF35_05405</name>
</gene>
<proteinExistence type="predicted"/>
<dbReference type="Pfam" id="PF05239">
    <property type="entry name" value="PRC"/>
    <property type="match status" value="2"/>
</dbReference>
<evidence type="ECO:0000259" key="1">
    <source>
        <dbReference type="Pfam" id="PF05239"/>
    </source>
</evidence>
<keyword evidence="3" id="KW-1185">Reference proteome</keyword>
<name>A0ABT8IKN6_9BACL</name>
<reference evidence="2" key="1">
    <citation type="submission" date="2022-08" db="EMBL/GenBank/DDBJ databases">
        <title>Polycladomyces zharkentsis sp. nov., a novel thermophilic CMC and starch-degrading bacterium isolated from a geothermal spring in Kazakhstan.</title>
        <authorList>
            <person name="Mashzhan A."/>
            <person name="Kistaubaeva A."/>
            <person name="Javier-Lopez R."/>
            <person name="Birkeland N.-K."/>
        </authorList>
    </citation>
    <scope>NUCLEOTIDE SEQUENCE</scope>
    <source>
        <strain evidence="2">KSR 13</strain>
    </source>
</reference>
<feature type="domain" description="PRC-barrel" evidence="1">
    <location>
        <begin position="4"/>
        <end position="68"/>
    </location>
</feature>